<accession>A0AA37TYG1</accession>
<name>A0AA37TYG1_9RHOB</name>
<evidence type="ECO:0000313" key="1">
    <source>
        <dbReference type="EMBL" id="GLS86682.1"/>
    </source>
</evidence>
<dbReference type="EMBL" id="BSPP01000005">
    <property type="protein sequence ID" value="GLS86682.1"/>
    <property type="molecule type" value="Genomic_DNA"/>
</dbReference>
<reference evidence="1 2" key="1">
    <citation type="journal article" date="2014" name="Int. J. Syst. Evol. Microbiol.">
        <title>Complete genome sequence of Corynebacterium casei LMG S-19264T (=DSM 44701T), isolated from a smear-ripened cheese.</title>
        <authorList>
            <consortium name="US DOE Joint Genome Institute (JGI-PGF)"/>
            <person name="Walter F."/>
            <person name="Albersmeier A."/>
            <person name="Kalinowski J."/>
            <person name="Ruckert C."/>
        </authorList>
    </citation>
    <scope>NUCLEOTIDE SEQUENCE [LARGE SCALE GENOMIC DNA]</scope>
    <source>
        <strain evidence="1 2">NBRC 111766</strain>
    </source>
</reference>
<dbReference type="AlphaFoldDB" id="A0AA37TYG1"/>
<keyword evidence="2" id="KW-1185">Reference proteome</keyword>
<protein>
    <recommendedName>
        <fullName evidence="3">Phage protein</fullName>
    </recommendedName>
</protein>
<evidence type="ECO:0000313" key="2">
    <source>
        <dbReference type="Proteomes" id="UP001157355"/>
    </source>
</evidence>
<comment type="caution">
    <text evidence="1">The sequence shown here is derived from an EMBL/GenBank/DDBJ whole genome shotgun (WGS) entry which is preliminary data.</text>
</comment>
<organism evidence="1 2">
    <name type="scientific">Cypionkella aquatica</name>
    <dbReference type="NCBI Taxonomy" id="1756042"/>
    <lineage>
        <taxon>Bacteria</taxon>
        <taxon>Pseudomonadati</taxon>
        <taxon>Pseudomonadota</taxon>
        <taxon>Alphaproteobacteria</taxon>
        <taxon>Rhodobacterales</taxon>
        <taxon>Paracoccaceae</taxon>
        <taxon>Cypionkella</taxon>
    </lineage>
</organism>
<evidence type="ECO:0008006" key="3">
    <source>
        <dbReference type="Google" id="ProtNLM"/>
    </source>
</evidence>
<gene>
    <name evidence="1" type="ORF">GCM10010873_16560</name>
</gene>
<sequence length="107" mass="11703">MKIVKNRPFKATVKVVYPGDDAGSDSFVGHFVALDRNALKELKLGTIEAEDAYIDMIFKGWEGLVDSEDAPFGVTPENRAALLSDMAIRQAIIATYTTELAGLRRGN</sequence>
<proteinExistence type="predicted"/>
<dbReference type="RefSeq" id="WP_284324899.1">
    <property type="nucleotide sequence ID" value="NZ_BSPP01000005.1"/>
</dbReference>
<dbReference type="Proteomes" id="UP001157355">
    <property type="component" value="Unassembled WGS sequence"/>
</dbReference>